<dbReference type="InterPro" id="IPR016181">
    <property type="entry name" value="Acyl_CoA_acyltransferase"/>
</dbReference>
<organism evidence="2 4">
    <name type="scientific">Rotaria sordida</name>
    <dbReference type="NCBI Taxonomy" id="392033"/>
    <lineage>
        <taxon>Eukaryota</taxon>
        <taxon>Metazoa</taxon>
        <taxon>Spiralia</taxon>
        <taxon>Gnathifera</taxon>
        <taxon>Rotifera</taxon>
        <taxon>Eurotatoria</taxon>
        <taxon>Bdelloidea</taxon>
        <taxon>Philodinida</taxon>
        <taxon>Philodinidae</taxon>
        <taxon>Rotaria</taxon>
    </lineage>
</organism>
<dbReference type="CDD" id="cd04301">
    <property type="entry name" value="NAT_SF"/>
    <property type="match status" value="1"/>
</dbReference>
<dbReference type="InterPro" id="IPR000182">
    <property type="entry name" value="GNAT_dom"/>
</dbReference>
<dbReference type="Proteomes" id="UP000663870">
    <property type="component" value="Unassembled WGS sequence"/>
</dbReference>
<evidence type="ECO:0000313" key="2">
    <source>
        <dbReference type="EMBL" id="CAF0804215.1"/>
    </source>
</evidence>
<sequence>MSSITIHVANETDISELISLMRIYCDQSDEPHVPKPINDDLLHLCHQIFQDPEHEGIYLIARGDHHMIGFASLFWSWPFTHYPGRRAILSDLFVISDARGEGVAYYFKLVKNKLVNDKLFIRLSGKQLSKIIPLKKLINN</sequence>
<evidence type="ECO:0000313" key="3">
    <source>
        <dbReference type="EMBL" id="CAF1464965.1"/>
    </source>
</evidence>
<accession>A0A813T3I5</accession>
<reference evidence="2" key="1">
    <citation type="submission" date="2021-02" db="EMBL/GenBank/DDBJ databases">
        <authorList>
            <person name="Nowell W R."/>
        </authorList>
    </citation>
    <scope>NUCLEOTIDE SEQUENCE</scope>
</reference>
<comment type="caution">
    <text evidence="2">The sequence shown here is derived from an EMBL/GenBank/DDBJ whole genome shotgun (WGS) entry which is preliminary data.</text>
</comment>
<dbReference type="EMBL" id="CAJNOL010002126">
    <property type="protein sequence ID" value="CAF1464965.1"/>
    <property type="molecule type" value="Genomic_DNA"/>
</dbReference>
<protein>
    <recommendedName>
        <fullName evidence="1">N-acetyltransferase domain-containing protein</fullName>
    </recommendedName>
</protein>
<dbReference type="Proteomes" id="UP000663854">
    <property type="component" value="Unassembled WGS sequence"/>
</dbReference>
<gene>
    <name evidence="3" type="ORF">JXQ802_LOCUS38394</name>
    <name evidence="2" type="ORF">PYM288_LOCUS4768</name>
</gene>
<dbReference type="Pfam" id="PF00583">
    <property type="entry name" value="Acetyltransf_1"/>
    <property type="match status" value="1"/>
</dbReference>
<dbReference type="GO" id="GO:0016747">
    <property type="term" value="F:acyltransferase activity, transferring groups other than amino-acyl groups"/>
    <property type="evidence" value="ECO:0007669"/>
    <property type="project" value="InterPro"/>
</dbReference>
<proteinExistence type="predicted"/>
<feature type="domain" description="N-acetyltransferase" evidence="1">
    <location>
        <begin position="34"/>
        <end position="104"/>
    </location>
</feature>
<evidence type="ECO:0000313" key="5">
    <source>
        <dbReference type="Proteomes" id="UP000663870"/>
    </source>
</evidence>
<keyword evidence="5" id="KW-1185">Reference proteome</keyword>
<dbReference type="AlphaFoldDB" id="A0A813T3I5"/>
<evidence type="ECO:0000313" key="4">
    <source>
        <dbReference type="Proteomes" id="UP000663854"/>
    </source>
</evidence>
<dbReference type="Gene3D" id="3.40.630.30">
    <property type="match status" value="1"/>
</dbReference>
<evidence type="ECO:0000259" key="1">
    <source>
        <dbReference type="Pfam" id="PF00583"/>
    </source>
</evidence>
<dbReference type="EMBL" id="CAJNOH010000045">
    <property type="protein sequence ID" value="CAF0804215.1"/>
    <property type="molecule type" value="Genomic_DNA"/>
</dbReference>
<dbReference type="SUPFAM" id="SSF55729">
    <property type="entry name" value="Acyl-CoA N-acyltransferases (Nat)"/>
    <property type="match status" value="1"/>
</dbReference>
<name>A0A813T3I5_9BILA</name>